<dbReference type="EMBL" id="LLXX01000229">
    <property type="protein sequence ID" value="KRQ92688.1"/>
    <property type="molecule type" value="Genomic_DNA"/>
</dbReference>
<evidence type="ECO:0008006" key="3">
    <source>
        <dbReference type="Google" id="ProtNLM"/>
    </source>
</evidence>
<dbReference type="AlphaFoldDB" id="A0A0R3KN78"/>
<dbReference type="OrthoDB" id="8240565at2"/>
<reference evidence="1 2" key="1">
    <citation type="submission" date="2014-03" db="EMBL/GenBank/DDBJ databases">
        <title>Bradyrhizobium valentinum sp. nov., isolated from effective nodules of Lupinus mariae-josephae, a lupine endemic of basic-lime soils in Eastern Spain.</title>
        <authorList>
            <person name="Duran D."/>
            <person name="Rey L."/>
            <person name="Navarro A."/>
            <person name="Busquets A."/>
            <person name="Imperial J."/>
            <person name="Ruiz-Argueso T."/>
        </authorList>
    </citation>
    <scope>NUCLEOTIDE SEQUENCE [LARGE SCALE GENOMIC DNA]</scope>
    <source>
        <strain evidence="1 2">LmjM3</strain>
    </source>
</reference>
<organism evidence="1 2">
    <name type="scientific">Bradyrhizobium valentinum</name>
    <dbReference type="NCBI Taxonomy" id="1518501"/>
    <lineage>
        <taxon>Bacteria</taxon>
        <taxon>Pseudomonadati</taxon>
        <taxon>Pseudomonadota</taxon>
        <taxon>Alphaproteobacteria</taxon>
        <taxon>Hyphomicrobiales</taxon>
        <taxon>Nitrobacteraceae</taxon>
        <taxon>Bradyrhizobium</taxon>
    </lineage>
</organism>
<accession>A0A0R3KN78</accession>
<gene>
    <name evidence="1" type="ORF">CP49_33115</name>
</gene>
<proteinExistence type="predicted"/>
<evidence type="ECO:0000313" key="1">
    <source>
        <dbReference type="EMBL" id="KRQ92688.1"/>
    </source>
</evidence>
<comment type="caution">
    <text evidence="1">The sequence shown here is derived from an EMBL/GenBank/DDBJ whole genome shotgun (WGS) entry which is preliminary data.</text>
</comment>
<sequence>MRIAAKPTEQEIIEGPQAVSFQIANGNVRQCCILQTELPTKALAQKYLLANWPVIEKMARDALAAGNLEDGQIKLVMAA</sequence>
<protein>
    <recommendedName>
        <fullName evidence="3">DUF1488 family protein</fullName>
    </recommendedName>
</protein>
<evidence type="ECO:0000313" key="2">
    <source>
        <dbReference type="Proteomes" id="UP000051913"/>
    </source>
</evidence>
<keyword evidence="2" id="KW-1185">Reference proteome</keyword>
<name>A0A0R3KN78_9BRAD</name>
<dbReference type="Proteomes" id="UP000051913">
    <property type="component" value="Unassembled WGS sequence"/>
</dbReference>
<dbReference type="RefSeq" id="WP_057855514.1">
    <property type="nucleotide sequence ID" value="NZ_LLXX01000229.1"/>
</dbReference>